<keyword evidence="2" id="KW-1185">Reference proteome</keyword>
<evidence type="ECO:0000313" key="1">
    <source>
        <dbReference type="EMBL" id="KAI4862206.1"/>
    </source>
</evidence>
<sequence length="230" mass="25880">MFNPTPLPEVDDDFVSCIQSTRYNTANAVGYVPRAKQAEIGIHTYIPLPRYIVEIGGKGRSLIINRHPCVYDTTMYSTFHRRNKGTVTVSTQNNVCNSSTADCATIEVSPTRHISADEISRCDRPWVVVRCRDKRIIIAHPQADNSSGKKPFNSLGQHMFLYVRFILVGIFIAHIHKVCIIYVLIIMVFSIPLPSSTYNSKNKIIQINPATETKPNQTKPPLVGEISFFN</sequence>
<dbReference type="Proteomes" id="UP001497700">
    <property type="component" value="Unassembled WGS sequence"/>
</dbReference>
<gene>
    <name evidence="1" type="ORF">F4820DRAFT_33573</name>
</gene>
<proteinExistence type="predicted"/>
<accession>A0ACB9YS30</accession>
<comment type="caution">
    <text evidence="1">The sequence shown here is derived from an EMBL/GenBank/DDBJ whole genome shotgun (WGS) entry which is preliminary data.</text>
</comment>
<name>A0ACB9YS30_9PEZI</name>
<evidence type="ECO:0000313" key="2">
    <source>
        <dbReference type="Proteomes" id="UP001497700"/>
    </source>
</evidence>
<dbReference type="EMBL" id="MU393531">
    <property type="protein sequence ID" value="KAI4862206.1"/>
    <property type="molecule type" value="Genomic_DNA"/>
</dbReference>
<reference evidence="1 2" key="1">
    <citation type="journal article" date="2022" name="New Phytol.">
        <title>Ecological generalism drives hyperdiversity of secondary metabolite gene clusters in xylarialean endophytes.</title>
        <authorList>
            <person name="Franco M.E.E."/>
            <person name="Wisecaver J.H."/>
            <person name="Arnold A.E."/>
            <person name="Ju Y.M."/>
            <person name="Slot J.C."/>
            <person name="Ahrendt S."/>
            <person name="Moore L.P."/>
            <person name="Eastman K.E."/>
            <person name="Scott K."/>
            <person name="Konkel Z."/>
            <person name="Mondo S.J."/>
            <person name="Kuo A."/>
            <person name="Hayes R.D."/>
            <person name="Haridas S."/>
            <person name="Andreopoulos B."/>
            <person name="Riley R."/>
            <person name="LaButti K."/>
            <person name="Pangilinan J."/>
            <person name="Lipzen A."/>
            <person name="Amirebrahimi M."/>
            <person name="Yan J."/>
            <person name="Adam C."/>
            <person name="Keymanesh K."/>
            <person name="Ng V."/>
            <person name="Louie K."/>
            <person name="Northen T."/>
            <person name="Drula E."/>
            <person name="Henrissat B."/>
            <person name="Hsieh H.M."/>
            <person name="Youens-Clark K."/>
            <person name="Lutzoni F."/>
            <person name="Miadlikowska J."/>
            <person name="Eastwood D.C."/>
            <person name="Hamelin R.C."/>
            <person name="Grigoriev I.V."/>
            <person name="U'Ren J.M."/>
        </authorList>
    </citation>
    <scope>NUCLEOTIDE SEQUENCE [LARGE SCALE GENOMIC DNA]</scope>
    <source>
        <strain evidence="1 2">CBS 119005</strain>
    </source>
</reference>
<protein>
    <submittedName>
        <fullName evidence="1">Uncharacterized protein</fullName>
    </submittedName>
</protein>
<organism evidence="1 2">
    <name type="scientific">Hypoxylon rubiginosum</name>
    <dbReference type="NCBI Taxonomy" id="110542"/>
    <lineage>
        <taxon>Eukaryota</taxon>
        <taxon>Fungi</taxon>
        <taxon>Dikarya</taxon>
        <taxon>Ascomycota</taxon>
        <taxon>Pezizomycotina</taxon>
        <taxon>Sordariomycetes</taxon>
        <taxon>Xylariomycetidae</taxon>
        <taxon>Xylariales</taxon>
        <taxon>Hypoxylaceae</taxon>
        <taxon>Hypoxylon</taxon>
    </lineage>
</organism>